<dbReference type="OrthoDB" id="9773016at2"/>
<dbReference type="AlphaFoldDB" id="A0A0F6VYN7"/>
<gene>
    <name evidence="1" type="ORF">DB32_000109</name>
</gene>
<dbReference type="EMBL" id="CP011125">
    <property type="protein sequence ID" value="AKF02961.1"/>
    <property type="molecule type" value="Genomic_DNA"/>
</dbReference>
<name>A0A0F6VYN7_9BACT</name>
<reference evidence="1 2" key="1">
    <citation type="submission" date="2015-03" db="EMBL/GenBank/DDBJ databases">
        <title>Genome assembly of Sandaracinus amylolyticus DSM 53668.</title>
        <authorList>
            <person name="Sharma G."/>
            <person name="Subramanian S."/>
        </authorList>
    </citation>
    <scope>NUCLEOTIDE SEQUENCE [LARGE SCALE GENOMIC DNA]</scope>
    <source>
        <strain evidence="1 2">DSM 53668</strain>
    </source>
</reference>
<dbReference type="STRING" id="927083.DB32_000109"/>
<keyword evidence="2" id="KW-1185">Reference proteome</keyword>
<dbReference type="KEGG" id="samy:DB32_000109"/>
<evidence type="ECO:0000313" key="2">
    <source>
        <dbReference type="Proteomes" id="UP000034883"/>
    </source>
</evidence>
<proteinExistence type="predicted"/>
<accession>A0A0F6VYN7</accession>
<dbReference type="Proteomes" id="UP000034883">
    <property type="component" value="Chromosome"/>
</dbReference>
<evidence type="ECO:0000313" key="1">
    <source>
        <dbReference type="EMBL" id="AKF02961.1"/>
    </source>
</evidence>
<evidence type="ECO:0008006" key="3">
    <source>
        <dbReference type="Google" id="ProtNLM"/>
    </source>
</evidence>
<protein>
    <recommendedName>
        <fullName evidence="3">Zinc-binding metallo-peptidase</fullName>
    </recommendedName>
</protein>
<organism evidence="1 2">
    <name type="scientific">Sandaracinus amylolyticus</name>
    <dbReference type="NCBI Taxonomy" id="927083"/>
    <lineage>
        <taxon>Bacteria</taxon>
        <taxon>Pseudomonadati</taxon>
        <taxon>Myxococcota</taxon>
        <taxon>Polyangia</taxon>
        <taxon>Polyangiales</taxon>
        <taxon>Sandaracinaceae</taxon>
        <taxon>Sandaracinus</taxon>
    </lineage>
</organism>
<sequence>MSASAPHGATRIRDLGLTIEGTRLERVCQRFLAECDALGLPFRPRLYLSTEWGVPFGTIAIAIPFYLAHPELERLQLERFGHVEGYAEYDVLRYLRHEMGHVVSYAYRLYEREDFVERYGSITRPYVEDYRPEPFSRAFVRHLPGWYAQKHPDEDWSETFAVWMTPGLDWRREYAGWPVALAKLEHCDQTMRSLRGRPPIVLEDALDLPVSEVDATLDEVYRPLDDESLPPGIEGALKAVFDDLGNDSSAPRGEQSAATFMRALERHLPAEVYRWTGHFPERTHALLRAMERIAQHLDLRVRAGDEARCTIALTALVTALAESWVRHGTYLP</sequence>
<dbReference type="RefSeq" id="WP_053230447.1">
    <property type="nucleotide sequence ID" value="NZ_CP011125.1"/>
</dbReference>